<evidence type="ECO:0000313" key="3">
    <source>
        <dbReference type="Proteomes" id="UP000028521"/>
    </source>
</evidence>
<dbReference type="Proteomes" id="UP000028521">
    <property type="component" value="Unassembled WGS sequence"/>
</dbReference>
<dbReference type="OrthoDB" id="9801888at2"/>
<dbReference type="InterPro" id="IPR014907">
    <property type="entry name" value="BT4734-like_N"/>
</dbReference>
<dbReference type="STRING" id="1197477.IA57_10790"/>
<keyword evidence="3" id="KW-1185">Reference proteome</keyword>
<dbReference type="AlphaFoldDB" id="A0A084TJN9"/>
<proteinExistence type="predicted"/>
<dbReference type="RefSeq" id="WP_036122943.1">
    <property type="nucleotide sequence ID" value="NZ_BMET01000004.1"/>
</dbReference>
<feature type="domain" description="BT4734-like N-terminal" evidence="1">
    <location>
        <begin position="181"/>
        <end position="294"/>
    </location>
</feature>
<name>A0A084TJN9_9FLAO</name>
<dbReference type="Pfam" id="PF08800">
    <property type="entry name" value="BT4734-like_N"/>
    <property type="match status" value="1"/>
</dbReference>
<comment type="caution">
    <text evidence="2">The sequence shown here is derived from an EMBL/GenBank/DDBJ whole genome shotgun (WGS) entry which is preliminary data.</text>
</comment>
<dbReference type="eggNOG" id="COG5519">
    <property type="taxonomic scope" value="Bacteria"/>
</dbReference>
<evidence type="ECO:0000313" key="2">
    <source>
        <dbReference type="EMBL" id="KFB00925.1"/>
    </source>
</evidence>
<reference evidence="2 3" key="1">
    <citation type="journal article" date="2014" name="Genome Announc.">
        <title>Draft Genome Sequence of the Algicidal Bacterium Mangrovimonas yunxiaonensis Strain LY01.</title>
        <authorList>
            <person name="Li Y."/>
            <person name="Zhu H."/>
            <person name="Li C."/>
            <person name="Zhang H."/>
            <person name="Chen Z."/>
            <person name="Zheng W."/>
            <person name="Xu H."/>
            <person name="Zheng T."/>
        </authorList>
    </citation>
    <scope>NUCLEOTIDE SEQUENCE [LARGE SCALE GENOMIC DNA]</scope>
    <source>
        <strain evidence="2 3">LY01</strain>
    </source>
</reference>
<accession>A0A084TJN9</accession>
<dbReference type="EMBL" id="JPFK01000007">
    <property type="protein sequence ID" value="KFB00925.1"/>
    <property type="molecule type" value="Genomic_DNA"/>
</dbReference>
<sequence>MEISREAILDKTHYGLKIYAYVLRQYYPDTTVLSVKVRDCGITRNPFNGGKETLRIHIDGVIATHRDTELKTFNGDVFEFAKYHFKTIDEADLLQKINEAVHLNLEIKENDELEWLNEPDDTWYAYCSFFKAPVRNVFPAETLRLHQIFALITSDKYKRITEELRAITNVKEARKFKANRFDYVTLSGIFEKRGDKNLLKHSNLLTIDFDHLENLQELRTQLLNDEYFETEMLFISPSGDGLKWIIRIDVSEVSHSEYFTAVANYIKHNYNIEVDQSGKDVSRACFLPYDPTAFLHKRHQAL</sequence>
<gene>
    <name evidence="2" type="ORF">IA57_10790</name>
</gene>
<organism evidence="2 3">
    <name type="scientific">Mangrovimonas yunxiaonensis</name>
    <dbReference type="NCBI Taxonomy" id="1197477"/>
    <lineage>
        <taxon>Bacteria</taxon>
        <taxon>Pseudomonadati</taxon>
        <taxon>Bacteroidota</taxon>
        <taxon>Flavobacteriia</taxon>
        <taxon>Flavobacteriales</taxon>
        <taxon>Flavobacteriaceae</taxon>
        <taxon>Mangrovimonas</taxon>
    </lineage>
</organism>
<reference evidence="3" key="2">
    <citation type="submission" date="2014-07" db="EMBL/GenBank/DDBJ databases">
        <title>Genome sequence of Mangrovimonas yunxiaonensis.</title>
        <authorList>
            <person name="Li Y."/>
            <person name="Zheng T."/>
        </authorList>
    </citation>
    <scope>NUCLEOTIDE SEQUENCE [LARGE SCALE GENOMIC DNA]</scope>
    <source>
        <strain evidence="3">LY01</strain>
    </source>
</reference>
<evidence type="ECO:0000259" key="1">
    <source>
        <dbReference type="Pfam" id="PF08800"/>
    </source>
</evidence>
<protein>
    <submittedName>
        <fullName evidence="2">VirE protein</fullName>
    </submittedName>
</protein>